<evidence type="ECO:0000256" key="2">
    <source>
        <dbReference type="ARBA" id="ARBA00022527"/>
    </source>
</evidence>
<dbReference type="InterPro" id="IPR008271">
    <property type="entry name" value="Ser/Thr_kinase_AS"/>
</dbReference>
<dbReference type="GO" id="GO:0005524">
    <property type="term" value="F:ATP binding"/>
    <property type="evidence" value="ECO:0007669"/>
    <property type="project" value="UniProtKB-UniRule"/>
</dbReference>
<dbReference type="GO" id="GO:0005813">
    <property type="term" value="C:centrosome"/>
    <property type="evidence" value="ECO:0007669"/>
    <property type="project" value="TreeGrafter"/>
</dbReference>
<dbReference type="GO" id="GO:0005737">
    <property type="term" value="C:cytoplasm"/>
    <property type="evidence" value="ECO:0007669"/>
    <property type="project" value="TreeGrafter"/>
</dbReference>
<dbReference type="InterPro" id="IPR000719">
    <property type="entry name" value="Prot_kinase_dom"/>
</dbReference>
<dbReference type="Gene3D" id="1.10.510.10">
    <property type="entry name" value="Transferase(Phosphotransferase) domain 1"/>
    <property type="match status" value="1"/>
</dbReference>
<keyword evidence="2 8" id="KW-0723">Serine/threonine-protein kinase</keyword>
<dbReference type="InterPro" id="IPR011009">
    <property type="entry name" value="Kinase-like_dom_sf"/>
</dbReference>
<sequence>MARGGTRDELPGWYIGDTGSGTLYKRGRFLGEGTFGCCYQLTEVTSGRVYAAKVIPRARLTMVGTRDRVERERELQGRLCHRHIVRLHGHFTDCSHVYLLLELCSRGSLADILRVRGRLTEPEVRYYLRQIISGLRYLHGHGVVHRDLKPSNFLVTEKMQVKIGDLGLARREAPRGRRWGALCGTPGYLAPEVLDRRGHGAPADVWALGCAVYAMLTGSPPFEAAERQELFRRIRAAWYPLPPHLSPRARALIARLLVPEPTARPSLPDVLAHGFFTQGFTPARLSPRACHSVPIFMGHNSLRWLVWGAAACWGGGGRAGSTGTHCTLSRDTCDPPGKDPSPKNIH</sequence>
<dbReference type="PROSITE" id="PS00107">
    <property type="entry name" value="PROTEIN_KINASE_ATP"/>
    <property type="match status" value="1"/>
</dbReference>
<dbReference type="EMBL" id="LSYS01002182">
    <property type="protein sequence ID" value="OPJ86623.1"/>
    <property type="molecule type" value="Genomic_DNA"/>
</dbReference>
<dbReference type="PANTHER" id="PTHR24345">
    <property type="entry name" value="SERINE/THREONINE-PROTEIN KINASE PLK"/>
    <property type="match status" value="1"/>
</dbReference>
<dbReference type="AlphaFoldDB" id="A0A1V4KQC1"/>
<comment type="similarity">
    <text evidence="8">Belongs to the protein kinase superfamily.</text>
</comment>
<dbReference type="EC" id="2.7.11.1" evidence="1"/>
<evidence type="ECO:0000256" key="7">
    <source>
        <dbReference type="PROSITE-ProRule" id="PRU10141"/>
    </source>
</evidence>
<feature type="domain" description="Protein kinase" evidence="10">
    <location>
        <begin position="24"/>
        <end position="276"/>
    </location>
</feature>
<protein>
    <recommendedName>
        <fullName evidence="1">non-specific serine/threonine protein kinase</fullName>
        <ecNumber evidence="1">2.7.11.1</ecNumber>
    </recommendedName>
</protein>
<evidence type="ECO:0000256" key="9">
    <source>
        <dbReference type="SAM" id="MobiDB-lite"/>
    </source>
</evidence>
<evidence type="ECO:0000259" key="10">
    <source>
        <dbReference type="PROSITE" id="PS50011"/>
    </source>
</evidence>
<evidence type="ECO:0000256" key="5">
    <source>
        <dbReference type="ARBA" id="ARBA00022777"/>
    </source>
</evidence>
<dbReference type="GO" id="GO:0000776">
    <property type="term" value="C:kinetochore"/>
    <property type="evidence" value="ECO:0007669"/>
    <property type="project" value="TreeGrafter"/>
</dbReference>
<evidence type="ECO:0000256" key="3">
    <source>
        <dbReference type="ARBA" id="ARBA00022679"/>
    </source>
</evidence>
<dbReference type="FunFam" id="1.10.510.10:FF:000571">
    <property type="entry name" value="Maternal embryonic leucine zipper kinase"/>
    <property type="match status" value="1"/>
</dbReference>
<keyword evidence="5" id="KW-0418">Kinase</keyword>
<dbReference type="FunFam" id="3.30.200.20:FF:000042">
    <property type="entry name" value="Aurora kinase A"/>
    <property type="match status" value="1"/>
</dbReference>
<feature type="region of interest" description="Disordered" evidence="9">
    <location>
        <begin position="324"/>
        <end position="346"/>
    </location>
</feature>
<dbReference type="PROSITE" id="PS50011">
    <property type="entry name" value="PROTEIN_KINASE_DOM"/>
    <property type="match status" value="1"/>
</dbReference>
<proteinExistence type="inferred from homology"/>
<feature type="compositionally biased region" description="Basic and acidic residues" evidence="9">
    <location>
        <begin position="331"/>
        <end position="346"/>
    </location>
</feature>
<dbReference type="STRING" id="372326.A0A1V4KQC1"/>
<dbReference type="PROSITE" id="PS00108">
    <property type="entry name" value="PROTEIN_KINASE_ST"/>
    <property type="match status" value="1"/>
</dbReference>
<organism evidence="11 12">
    <name type="scientific">Patagioenas fasciata monilis</name>
    <dbReference type="NCBI Taxonomy" id="372326"/>
    <lineage>
        <taxon>Eukaryota</taxon>
        <taxon>Metazoa</taxon>
        <taxon>Chordata</taxon>
        <taxon>Craniata</taxon>
        <taxon>Vertebrata</taxon>
        <taxon>Euteleostomi</taxon>
        <taxon>Archelosauria</taxon>
        <taxon>Archosauria</taxon>
        <taxon>Dinosauria</taxon>
        <taxon>Saurischia</taxon>
        <taxon>Theropoda</taxon>
        <taxon>Coelurosauria</taxon>
        <taxon>Aves</taxon>
        <taxon>Neognathae</taxon>
        <taxon>Neoaves</taxon>
        <taxon>Columbimorphae</taxon>
        <taxon>Columbiformes</taxon>
        <taxon>Columbidae</taxon>
        <taxon>Patagioenas</taxon>
    </lineage>
</organism>
<dbReference type="OrthoDB" id="408964at2759"/>
<dbReference type="GO" id="GO:0004674">
    <property type="term" value="F:protein serine/threonine kinase activity"/>
    <property type="evidence" value="ECO:0007669"/>
    <property type="project" value="UniProtKB-KW"/>
</dbReference>
<dbReference type="GO" id="GO:0000922">
    <property type="term" value="C:spindle pole"/>
    <property type="evidence" value="ECO:0007669"/>
    <property type="project" value="TreeGrafter"/>
</dbReference>
<reference evidence="11 12" key="1">
    <citation type="submission" date="2016-02" db="EMBL/GenBank/DDBJ databases">
        <title>Band-tailed pigeon sequencing and assembly.</title>
        <authorList>
            <person name="Soares A.E."/>
            <person name="Novak B.J."/>
            <person name="Rice E.S."/>
            <person name="O'Connell B."/>
            <person name="Chang D."/>
            <person name="Weber S."/>
            <person name="Shapiro B."/>
        </authorList>
    </citation>
    <scope>NUCLEOTIDE SEQUENCE [LARGE SCALE GENOMIC DNA]</scope>
    <source>
        <strain evidence="11">BTP2013</strain>
        <tissue evidence="11">Blood</tissue>
    </source>
</reference>
<dbReference type="GO" id="GO:0007052">
    <property type="term" value="P:mitotic spindle organization"/>
    <property type="evidence" value="ECO:0007669"/>
    <property type="project" value="TreeGrafter"/>
</dbReference>
<gene>
    <name evidence="11" type="ORF">AV530_006755</name>
</gene>
<comment type="caution">
    <text evidence="11">The sequence shown here is derived from an EMBL/GenBank/DDBJ whole genome shotgun (WGS) entry which is preliminary data.</text>
</comment>
<feature type="binding site" evidence="7">
    <location>
        <position position="53"/>
    </location>
    <ligand>
        <name>ATP</name>
        <dbReference type="ChEBI" id="CHEBI:30616"/>
    </ligand>
</feature>
<evidence type="ECO:0000256" key="6">
    <source>
        <dbReference type="ARBA" id="ARBA00022840"/>
    </source>
</evidence>
<accession>A0A1V4KQC1</accession>
<dbReference type="Gene3D" id="3.30.200.20">
    <property type="entry name" value="Phosphorylase Kinase, domain 1"/>
    <property type="match status" value="1"/>
</dbReference>
<evidence type="ECO:0000313" key="12">
    <source>
        <dbReference type="Proteomes" id="UP000190648"/>
    </source>
</evidence>
<keyword evidence="6 7" id="KW-0067">ATP-binding</keyword>
<dbReference type="GO" id="GO:0005634">
    <property type="term" value="C:nucleus"/>
    <property type="evidence" value="ECO:0007669"/>
    <property type="project" value="TreeGrafter"/>
</dbReference>
<name>A0A1V4KQC1_PATFA</name>
<dbReference type="PANTHER" id="PTHR24345:SF43">
    <property type="entry name" value="INACTIVE SERINE_THREONINE-PROTEIN KINASE PLK5"/>
    <property type="match status" value="1"/>
</dbReference>
<evidence type="ECO:0000256" key="4">
    <source>
        <dbReference type="ARBA" id="ARBA00022741"/>
    </source>
</evidence>
<evidence type="ECO:0000256" key="8">
    <source>
        <dbReference type="RuleBase" id="RU000304"/>
    </source>
</evidence>
<keyword evidence="3" id="KW-0808">Transferase</keyword>
<dbReference type="SMART" id="SM00220">
    <property type="entry name" value="S_TKc"/>
    <property type="match status" value="1"/>
</dbReference>
<keyword evidence="12" id="KW-1185">Reference proteome</keyword>
<dbReference type="SUPFAM" id="SSF56112">
    <property type="entry name" value="Protein kinase-like (PK-like)"/>
    <property type="match status" value="1"/>
</dbReference>
<keyword evidence="4 7" id="KW-0547">Nucleotide-binding</keyword>
<evidence type="ECO:0000313" key="11">
    <source>
        <dbReference type="EMBL" id="OPJ86623.1"/>
    </source>
</evidence>
<dbReference type="Proteomes" id="UP000190648">
    <property type="component" value="Unassembled WGS sequence"/>
</dbReference>
<dbReference type="Pfam" id="PF00069">
    <property type="entry name" value="Pkinase"/>
    <property type="match status" value="1"/>
</dbReference>
<dbReference type="InterPro" id="IPR017441">
    <property type="entry name" value="Protein_kinase_ATP_BS"/>
</dbReference>
<evidence type="ECO:0000256" key="1">
    <source>
        <dbReference type="ARBA" id="ARBA00012513"/>
    </source>
</evidence>